<name>A0A6I9N773_9TELE</name>
<evidence type="ECO:0000259" key="13">
    <source>
        <dbReference type="PROSITE" id="PS51293"/>
    </source>
</evidence>
<keyword evidence="6" id="KW-0804">Transcription</keyword>
<dbReference type="OrthoDB" id="10258692at2759"/>
<dbReference type="SMART" id="SM00717">
    <property type="entry name" value="SANT"/>
    <property type="match status" value="1"/>
</dbReference>
<feature type="compositionally biased region" description="Acidic residues" evidence="10">
    <location>
        <begin position="1061"/>
        <end position="1078"/>
    </location>
</feature>
<feature type="region of interest" description="Disordered" evidence="10">
    <location>
        <begin position="1043"/>
        <end position="1078"/>
    </location>
</feature>
<feature type="compositionally biased region" description="Polar residues" evidence="10">
    <location>
        <begin position="1"/>
        <end position="10"/>
    </location>
</feature>
<feature type="compositionally biased region" description="Low complexity" evidence="10">
    <location>
        <begin position="337"/>
        <end position="356"/>
    </location>
</feature>
<dbReference type="Proteomes" id="UP000504611">
    <property type="component" value="Unplaced"/>
</dbReference>
<keyword evidence="5" id="KW-0238">DNA-binding</keyword>
<evidence type="ECO:0000259" key="11">
    <source>
        <dbReference type="PROSITE" id="PS50157"/>
    </source>
</evidence>
<dbReference type="FunFam" id="1.10.10.60:FF:000086">
    <property type="entry name" value="transcriptional-regulating factor 1 isoform X1"/>
    <property type="match status" value="1"/>
</dbReference>
<evidence type="ECO:0000256" key="10">
    <source>
        <dbReference type="SAM" id="MobiDB-lite"/>
    </source>
</evidence>
<dbReference type="AlphaFoldDB" id="A0A6I9N773"/>
<dbReference type="PROSITE" id="PS50157">
    <property type="entry name" value="ZINC_FINGER_C2H2_2"/>
    <property type="match status" value="1"/>
</dbReference>
<feature type="compositionally biased region" description="Polar residues" evidence="10">
    <location>
        <begin position="898"/>
        <end position="907"/>
    </location>
</feature>
<feature type="compositionally biased region" description="Low complexity" evidence="10">
    <location>
        <begin position="262"/>
        <end position="272"/>
    </location>
</feature>
<dbReference type="GO" id="GO:0006357">
    <property type="term" value="P:regulation of transcription by RNA polymerase II"/>
    <property type="evidence" value="ECO:0007669"/>
    <property type="project" value="TreeGrafter"/>
</dbReference>
<accession>A0A6I9N773</accession>
<dbReference type="Gene3D" id="1.10.10.60">
    <property type="entry name" value="Homeodomain-like"/>
    <property type="match status" value="1"/>
</dbReference>
<keyword evidence="14" id="KW-1185">Reference proteome</keyword>
<evidence type="ECO:0000256" key="4">
    <source>
        <dbReference type="ARBA" id="ARBA00023015"/>
    </source>
</evidence>
<protein>
    <submittedName>
        <fullName evidence="15">Mitotic deacetylase associated SANT domain protein a isoform X1</fullName>
    </submittedName>
</protein>
<feature type="region of interest" description="Disordered" evidence="10">
    <location>
        <begin position="943"/>
        <end position="976"/>
    </location>
</feature>
<keyword evidence="2" id="KW-0597">Phosphoprotein</keyword>
<dbReference type="CTD" id="569908"/>
<evidence type="ECO:0000256" key="9">
    <source>
        <dbReference type="SAM" id="Coils"/>
    </source>
</evidence>
<keyword evidence="8" id="KW-0863">Zinc-finger</keyword>
<evidence type="ECO:0000256" key="7">
    <source>
        <dbReference type="ARBA" id="ARBA00023242"/>
    </source>
</evidence>
<keyword evidence="4" id="KW-0805">Transcription regulation</keyword>
<sequence length="1078" mass="119346">MSLPSQVNTDKSGKLRAAAMKESVQHSGDVYYGMGPPALEPSHSDSASSSAVYNPEKGPQSLPHYQQAAPVKWMHQESVQAPGWSQEAPAQAWGQNFGPYMGGVNARGQMAFHKGVHEGVALPMGGESQLPGGPIEVYRDAPQAQAQGRGLEWEQHTAAAMHQAQLQVYQHAHKGVEVQGQPHAPPPPHTLQGPMLQPFQTTFRPSKQQFSSGYYSVFPGNKGIPNLAYAEQPKSQQQQLLHQMQQQQQMHQHQRHQHQHQHQQQQQQQQQQLQQQHHLQLQQQQHLQQQRHQIQQQQIQQQQLQQMQQQYHQQQIQERQQQIQQMQQQQQQNVTQKETTQPQVQPKQQQTQNVVPCQPPEPSPPDTAPKKEVQSLGPGAQTCDSSPVPDPFPEKGSTNPAEPSDTKSAAPRRSRRLSREGQSPLGPPSTNIWSQASKDPALPHNGVAGTQVVKGGEVTTEGVIRRRRRASKEINLETLAQKASEMESMPPRKHEEGSLGRQASMMPLVMPVSVPVHRSPTDPQGALNQGRVGGPEKPAGQTLSKPSVIVARRRSLRKSISESFGQEGENDPGTDEEGKSKLKRRPRPEPLIIPPPKPATFIPPSLYSSISSYQSNLRSPVRMPDNPLTMPPYTPPPILSPVRGGSGLYFSTFLTNIASNQILPPPPHTPKSATRSLLRSTSSDITPPVLSSSLITDSTTASLEPRINIGPRYQAEIPDLRDPASSQFDQHKADVVWLTIDDSKLKHGDQECMEDFMNMACCSVLRGGGTNQELVLHCFHESGGDFIETLERLMLQDPVFPKDHLLAGYHYSGSDCWTAEEKRYFNKGISAYRKDFFMVQKLVQSKTVAQCVEFYYTYKKQVKIGRNGILTFGPLDSPDEKHTDAVVDVKCDTIQTSQQSNVTQGQTDGDDKKDVSYGSSQQALQTHDYAGTVLVIKEPHPVKQEAPHAATPYRPRAEPAAKKPRAPPKPPVDPDATFPCKKCGRVFYKVKSRSAHMKSHAEQEKKAAALRHREEEEQAAAEALARKAASMAAAAAVMVAANQGGNGNGVTEPGEVSSQEDSSEEENDKEDDKDEDWR</sequence>
<dbReference type="InterPro" id="IPR009057">
    <property type="entry name" value="Homeodomain-like_sf"/>
</dbReference>
<evidence type="ECO:0000256" key="2">
    <source>
        <dbReference type="ARBA" id="ARBA00022553"/>
    </source>
</evidence>
<dbReference type="PANTHER" id="PTHR16089:SF24">
    <property type="entry name" value="MITOTIC DEACETYLASE-ASSOCIATED SANT DOMAIN PROTEIN"/>
    <property type="match status" value="1"/>
</dbReference>
<dbReference type="PROSITE" id="PS51293">
    <property type="entry name" value="SANT"/>
    <property type="match status" value="1"/>
</dbReference>
<dbReference type="InterPro" id="IPR000949">
    <property type="entry name" value="ELM2_dom"/>
</dbReference>
<dbReference type="SMART" id="SM01189">
    <property type="entry name" value="ELM2"/>
    <property type="match status" value="1"/>
</dbReference>
<dbReference type="GO" id="GO:0008270">
    <property type="term" value="F:zinc ion binding"/>
    <property type="evidence" value="ECO:0007669"/>
    <property type="project" value="UniProtKB-KW"/>
</dbReference>
<dbReference type="RefSeq" id="XP_010769900.1">
    <property type="nucleotide sequence ID" value="XM_010771598.1"/>
</dbReference>
<keyword evidence="8" id="KW-0862">Zinc</keyword>
<comment type="subcellular location">
    <subcellularLocation>
        <location evidence="1">Nucleus</location>
    </subcellularLocation>
</comment>
<dbReference type="GO" id="GO:0005667">
    <property type="term" value="C:transcription regulator complex"/>
    <property type="evidence" value="ECO:0007669"/>
    <property type="project" value="TreeGrafter"/>
</dbReference>
<dbReference type="PROSITE" id="PS51156">
    <property type="entry name" value="ELM2"/>
    <property type="match status" value="1"/>
</dbReference>
<feature type="compositionally biased region" description="Low complexity" evidence="10">
    <location>
        <begin position="236"/>
        <end position="251"/>
    </location>
</feature>
<evidence type="ECO:0000256" key="3">
    <source>
        <dbReference type="ARBA" id="ARBA00022990"/>
    </source>
</evidence>
<feature type="region of interest" description="Disordered" evidence="10">
    <location>
        <begin position="898"/>
        <end position="922"/>
    </location>
</feature>
<evidence type="ECO:0000313" key="15">
    <source>
        <dbReference type="RefSeq" id="XP_010769900.1"/>
    </source>
</evidence>
<gene>
    <name evidence="15" type="primary">mideasa</name>
</gene>
<dbReference type="InterPro" id="IPR017884">
    <property type="entry name" value="SANT_dom"/>
</dbReference>
<keyword evidence="9" id="KW-0175">Coiled coil</keyword>
<dbReference type="PROSITE" id="PS00028">
    <property type="entry name" value="ZINC_FINGER_C2H2_1"/>
    <property type="match status" value="1"/>
</dbReference>
<feature type="domain" description="SANT" evidence="13">
    <location>
        <begin position="812"/>
        <end position="863"/>
    </location>
</feature>
<evidence type="ECO:0000256" key="5">
    <source>
        <dbReference type="ARBA" id="ARBA00023125"/>
    </source>
</evidence>
<evidence type="ECO:0000256" key="1">
    <source>
        <dbReference type="ARBA" id="ARBA00004123"/>
    </source>
</evidence>
<feature type="compositionally biased region" description="Pro residues" evidence="10">
    <location>
        <begin position="589"/>
        <end position="598"/>
    </location>
</feature>
<evidence type="ECO:0000259" key="12">
    <source>
        <dbReference type="PROSITE" id="PS51156"/>
    </source>
</evidence>
<dbReference type="InterPro" id="IPR013087">
    <property type="entry name" value="Znf_C2H2_type"/>
</dbReference>
<keyword evidence="7" id="KW-0539">Nucleus</keyword>
<evidence type="ECO:0000256" key="8">
    <source>
        <dbReference type="PROSITE-ProRule" id="PRU00042"/>
    </source>
</evidence>
<feature type="region of interest" description="Disordered" evidence="10">
    <location>
        <begin position="232"/>
        <end position="272"/>
    </location>
</feature>
<dbReference type="KEGG" id="ncc:104945869"/>
<feature type="region of interest" description="Disordered" evidence="10">
    <location>
        <begin position="1"/>
        <end position="65"/>
    </location>
</feature>
<feature type="region of interest" description="Disordered" evidence="10">
    <location>
        <begin position="518"/>
        <end position="598"/>
    </location>
</feature>
<proteinExistence type="predicted"/>
<reference evidence="15" key="1">
    <citation type="submission" date="2025-08" db="UniProtKB">
        <authorList>
            <consortium name="RefSeq"/>
        </authorList>
    </citation>
    <scope>IDENTIFICATION</scope>
    <source>
        <tissue evidence="15">Muscle</tissue>
    </source>
</reference>
<keyword evidence="8" id="KW-0479">Metal-binding</keyword>
<evidence type="ECO:0000313" key="14">
    <source>
        <dbReference type="Proteomes" id="UP000504611"/>
    </source>
</evidence>
<feature type="region of interest" description="Disordered" evidence="10">
    <location>
        <begin position="337"/>
        <end position="499"/>
    </location>
</feature>
<dbReference type="GO" id="GO:0000118">
    <property type="term" value="C:histone deacetylase complex"/>
    <property type="evidence" value="ECO:0007669"/>
    <property type="project" value="TreeGrafter"/>
</dbReference>
<feature type="compositionally biased region" description="Polar residues" evidence="10">
    <location>
        <begin position="428"/>
        <end position="437"/>
    </location>
</feature>
<dbReference type="GO" id="GO:0003714">
    <property type="term" value="F:transcription corepressor activity"/>
    <property type="evidence" value="ECO:0007669"/>
    <property type="project" value="TreeGrafter"/>
</dbReference>
<dbReference type="GO" id="GO:0003677">
    <property type="term" value="F:DNA binding"/>
    <property type="evidence" value="ECO:0007669"/>
    <property type="project" value="UniProtKB-KW"/>
</dbReference>
<keyword evidence="3" id="KW-0007">Acetylation</keyword>
<feature type="compositionally biased region" description="Basic and acidic residues" evidence="10">
    <location>
        <begin position="999"/>
        <end position="1015"/>
    </location>
</feature>
<dbReference type="Pfam" id="PF01448">
    <property type="entry name" value="ELM2"/>
    <property type="match status" value="1"/>
</dbReference>
<dbReference type="InterPro" id="IPR051066">
    <property type="entry name" value="Trans_reg/Corepressor"/>
</dbReference>
<feature type="region of interest" description="Disordered" evidence="10">
    <location>
        <begin position="994"/>
        <end position="1022"/>
    </location>
</feature>
<feature type="coiled-coil region" evidence="9">
    <location>
        <begin position="287"/>
        <end position="332"/>
    </location>
</feature>
<feature type="domain" description="C2H2-type" evidence="11">
    <location>
        <begin position="978"/>
        <end position="1005"/>
    </location>
</feature>
<organism evidence="14 15">
    <name type="scientific">Notothenia coriiceps</name>
    <name type="common">black rockcod</name>
    <dbReference type="NCBI Taxonomy" id="8208"/>
    <lineage>
        <taxon>Eukaryota</taxon>
        <taxon>Metazoa</taxon>
        <taxon>Chordata</taxon>
        <taxon>Craniata</taxon>
        <taxon>Vertebrata</taxon>
        <taxon>Euteleostomi</taxon>
        <taxon>Actinopterygii</taxon>
        <taxon>Neopterygii</taxon>
        <taxon>Teleostei</taxon>
        <taxon>Neoteleostei</taxon>
        <taxon>Acanthomorphata</taxon>
        <taxon>Eupercaria</taxon>
        <taxon>Perciformes</taxon>
        <taxon>Notothenioidei</taxon>
        <taxon>Nototheniidae</taxon>
        <taxon>Notothenia</taxon>
    </lineage>
</organism>
<dbReference type="InterPro" id="IPR001005">
    <property type="entry name" value="SANT/Myb"/>
</dbReference>
<feature type="compositionally biased region" description="Pro residues" evidence="10">
    <location>
        <begin position="357"/>
        <end position="367"/>
    </location>
</feature>
<feature type="compositionally biased region" description="Low complexity" evidence="10">
    <location>
        <begin position="449"/>
        <end position="462"/>
    </location>
</feature>
<feature type="compositionally biased region" description="Basic residues" evidence="10">
    <location>
        <begin position="252"/>
        <end position="261"/>
    </location>
</feature>
<feature type="domain" description="ELM2" evidence="12">
    <location>
        <begin position="705"/>
        <end position="797"/>
    </location>
</feature>
<evidence type="ECO:0000256" key="6">
    <source>
        <dbReference type="ARBA" id="ARBA00023163"/>
    </source>
</evidence>
<dbReference type="PANTHER" id="PTHR16089">
    <property type="entry name" value="REST COREPRESSOR COREST PROTEIN-RELATED"/>
    <property type="match status" value="1"/>
</dbReference>
<dbReference type="SUPFAM" id="SSF46689">
    <property type="entry name" value="Homeodomain-like"/>
    <property type="match status" value="1"/>
</dbReference>